<keyword evidence="3" id="KW-0964">Secreted</keyword>
<evidence type="ECO:0000259" key="7">
    <source>
        <dbReference type="Pfam" id="PF01593"/>
    </source>
</evidence>
<dbReference type="PANTHER" id="PTHR10742:SF355">
    <property type="entry name" value="AMINE OXIDASE"/>
    <property type="match status" value="1"/>
</dbReference>
<gene>
    <name evidence="8" type="ORF">GDO81_014190</name>
</gene>
<evidence type="ECO:0000256" key="1">
    <source>
        <dbReference type="ARBA" id="ARBA00001974"/>
    </source>
</evidence>
<protein>
    <recommendedName>
        <fullName evidence="7">Amine oxidase domain-containing protein</fullName>
    </recommendedName>
</protein>
<proteinExistence type="predicted"/>
<evidence type="ECO:0000256" key="5">
    <source>
        <dbReference type="ARBA" id="ARBA00022827"/>
    </source>
</evidence>
<dbReference type="InterPro" id="IPR050281">
    <property type="entry name" value="Flavin_monoamine_oxidase"/>
</dbReference>
<evidence type="ECO:0000313" key="9">
    <source>
        <dbReference type="Proteomes" id="UP000824782"/>
    </source>
</evidence>
<evidence type="ECO:0000256" key="2">
    <source>
        <dbReference type="ARBA" id="ARBA00004613"/>
    </source>
</evidence>
<dbReference type="SUPFAM" id="SSF54373">
    <property type="entry name" value="FAD-linked reductases, C-terminal domain"/>
    <property type="match status" value="1"/>
</dbReference>
<sequence>MVGHSLNVNGIFFTSFLESGLTLLTNTGFDEITGGFDQLPLAFARRLPNSISLNSTVVKIIQSHKSVVVQYRKNNSSSLTNISADYVIITSTAKATRRINFSPPLSNEKYNALSFIHYTSATKILLSCNERFWEKDGIVGGRSATDRPSRNIYYPSHNFTNGRGVLLASYTLEDDSLFFLSLSDEECVNIVLEDLSIIHKRPKEELKNLCPKYVVKKWSLDPYSMGAFAFFTPYQFGDMFKDLSRPEGRLYFAGEHTSSPHGWMDPAAKSGVRAASEIHRDCNKFLHK</sequence>
<dbReference type="GO" id="GO:0005576">
    <property type="term" value="C:extracellular region"/>
    <property type="evidence" value="ECO:0007669"/>
    <property type="project" value="UniProtKB-SubCell"/>
</dbReference>
<keyword evidence="9" id="KW-1185">Reference proteome</keyword>
<evidence type="ECO:0000256" key="6">
    <source>
        <dbReference type="ARBA" id="ARBA00023157"/>
    </source>
</evidence>
<dbReference type="InterPro" id="IPR036188">
    <property type="entry name" value="FAD/NAD-bd_sf"/>
</dbReference>
<dbReference type="Pfam" id="PF01593">
    <property type="entry name" value="Amino_oxidase"/>
    <property type="match status" value="1"/>
</dbReference>
<organism evidence="8 9">
    <name type="scientific">Engystomops pustulosus</name>
    <name type="common">Tungara frog</name>
    <name type="synonym">Physalaemus pustulosus</name>
    <dbReference type="NCBI Taxonomy" id="76066"/>
    <lineage>
        <taxon>Eukaryota</taxon>
        <taxon>Metazoa</taxon>
        <taxon>Chordata</taxon>
        <taxon>Craniata</taxon>
        <taxon>Vertebrata</taxon>
        <taxon>Euteleostomi</taxon>
        <taxon>Amphibia</taxon>
        <taxon>Batrachia</taxon>
        <taxon>Anura</taxon>
        <taxon>Neobatrachia</taxon>
        <taxon>Hyloidea</taxon>
        <taxon>Leptodactylidae</taxon>
        <taxon>Leiuperinae</taxon>
        <taxon>Engystomops</taxon>
    </lineage>
</organism>
<evidence type="ECO:0000256" key="3">
    <source>
        <dbReference type="ARBA" id="ARBA00022525"/>
    </source>
</evidence>
<evidence type="ECO:0000256" key="4">
    <source>
        <dbReference type="ARBA" id="ARBA00022630"/>
    </source>
</evidence>
<dbReference type="InterPro" id="IPR002937">
    <property type="entry name" value="Amino_oxidase"/>
</dbReference>
<name>A0AAV7B8F8_ENGPU</name>
<dbReference type="Proteomes" id="UP000824782">
    <property type="component" value="Unassembled WGS sequence"/>
</dbReference>
<dbReference type="SUPFAM" id="SSF51905">
    <property type="entry name" value="FAD/NAD(P)-binding domain"/>
    <property type="match status" value="1"/>
</dbReference>
<dbReference type="Gene3D" id="3.30.70.2100">
    <property type="match status" value="1"/>
</dbReference>
<keyword evidence="6" id="KW-1015">Disulfide bond</keyword>
<accession>A0AAV7B8F8</accession>
<keyword evidence="4" id="KW-0285">Flavoprotein</keyword>
<evidence type="ECO:0000313" key="8">
    <source>
        <dbReference type="EMBL" id="KAG8568873.1"/>
    </source>
</evidence>
<dbReference type="GO" id="GO:0001716">
    <property type="term" value="F:L-amino-acid oxidase activity"/>
    <property type="evidence" value="ECO:0007669"/>
    <property type="project" value="TreeGrafter"/>
</dbReference>
<dbReference type="GO" id="GO:0009063">
    <property type="term" value="P:amino acid catabolic process"/>
    <property type="evidence" value="ECO:0007669"/>
    <property type="project" value="TreeGrafter"/>
</dbReference>
<dbReference type="PANTHER" id="PTHR10742">
    <property type="entry name" value="FLAVIN MONOAMINE OXIDASE"/>
    <property type="match status" value="1"/>
</dbReference>
<dbReference type="AlphaFoldDB" id="A0AAV7B8F8"/>
<feature type="domain" description="Amine oxidase" evidence="7">
    <location>
        <begin position="24"/>
        <end position="278"/>
    </location>
</feature>
<reference evidence="8" key="1">
    <citation type="thesis" date="2020" institute="ProQuest LLC" country="789 East Eisenhower Parkway, Ann Arbor, MI, USA">
        <title>Comparative Genomics and Chromosome Evolution.</title>
        <authorList>
            <person name="Mudd A.B."/>
        </authorList>
    </citation>
    <scope>NUCLEOTIDE SEQUENCE</scope>
    <source>
        <strain evidence="8">237g6f4</strain>
        <tissue evidence="8">Blood</tissue>
    </source>
</reference>
<dbReference type="Gene3D" id="3.50.50.60">
    <property type="entry name" value="FAD/NAD(P)-binding domain"/>
    <property type="match status" value="1"/>
</dbReference>
<keyword evidence="5" id="KW-0274">FAD</keyword>
<comment type="subcellular location">
    <subcellularLocation>
        <location evidence="2">Secreted</location>
    </subcellularLocation>
</comment>
<comment type="caution">
    <text evidence="8">The sequence shown here is derived from an EMBL/GenBank/DDBJ whole genome shotgun (WGS) entry which is preliminary data.</text>
</comment>
<comment type="cofactor">
    <cofactor evidence="1">
        <name>FAD</name>
        <dbReference type="ChEBI" id="CHEBI:57692"/>
    </cofactor>
</comment>
<dbReference type="Gene3D" id="1.10.10.1620">
    <property type="match status" value="1"/>
</dbReference>
<dbReference type="EMBL" id="WNYA01000006">
    <property type="protein sequence ID" value="KAG8568873.1"/>
    <property type="molecule type" value="Genomic_DNA"/>
</dbReference>